<organism evidence="1 2">
    <name type="scientific">Melia azedarach</name>
    <name type="common">Chinaberry tree</name>
    <dbReference type="NCBI Taxonomy" id="155640"/>
    <lineage>
        <taxon>Eukaryota</taxon>
        <taxon>Viridiplantae</taxon>
        <taxon>Streptophyta</taxon>
        <taxon>Embryophyta</taxon>
        <taxon>Tracheophyta</taxon>
        <taxon>Spermatophyta</taxon>
        <taxon>Magnoliopsida</taxon>
        <taxon>eudicotyledons</taxon>
        <taxon>Gunneridae</taxon>
        <taxon>Pentapetalae</taxon>
        <taxon>rosids</taxon>
        <taxon>malvids</taxon>
        <taxon>Sapindales</taxon>
        <taxon>Meliaceae</taxon>
        <taxon>Melia</taxon>
    </lineage>
</organism>
<accession>A0ACC1XQH0</accession>
<dbReference type="Proteomes" id="UP001164539">
    <property type="component" value="Chromosome 8"/>
</dbReference>
<dbReference type="EMBL" id="CM051401">
    <property type="protein sequence ID" value="KAJ4713751.1"/>
    <property type="molecule type" value="Genomic_DNA"/>
</dbReference>
<comment type="caution">
    <text evidence="1">The sequence shown here is derived from an EMBL/GenBank/DDBJ whole genome shotgun (WGS) entry which is preliminary data.</text>
</comment>
<name>A0ACC1XQH0_MELAZ</name>
<evidence type="ECO:0000313" key="1">
    <source>
        <dbReference type="EMBL" id="KAJ4713751.1"/>
    </source>
</evidence>
<gene>
    <name evidence="1" type="ORF">OWV82_015802</name>
</gene>
<reference evidence="1 2" key="1">
    <citation type="journal article" date="2023" name="Science">
        <title>Complex scaffold remodeling in plant triterpene biosynthesis.</title>
        <authorList>
            <person name="De La Pena R."/>
            <person name="Hodgson H."/>
            <person name="Liu J.C."/>
            <person name="Stephenson M.J."/>
            <person name="Martin A.C."/>
            <person name="Owen C."/>
            <person name="Harkess A."/>
            <person name="Leebens-Mack J."/>
            <person name="Jimenez L.E."/>
            <person name="Osbourn A."/>
            <person name="Sattely E.S."/>
        </authorList>
    </citation>
    <scope>NUCLEOTIDE SEQUENCE [LARGE SCALE GENOMIC DNA]</scope>
    <source>
        <strain evidence="2">cv. JPN11</strain>
        <tissue evidence="1">Leaf</tissue>
    </source>
</reference>
<protein>
    <submittedName>
        <fullName evidence="1">Methyl esterase</fullName>
    </submittedName>
</protein>
<keyword evidence="2" id="KW-1185">Reference proteome</keyword>
<sequence>MGNRFICMKKKDTKEPGSRSKRMGRSQRKLLAEEEFLHRQALSMAIQQHQLSQRFDGSMSRRIGASTSSRRLTDPLSKEKQAPIVLENIQHKKVVLIHGEGFGAWCWYKTVALLEEAGLQPTALDLKGSGIDLTDTNSVATLAEYSKPLIDYLENLPEDEKVNLIGHSSGGASVSYALEHFPQKISKAIFLCATMVSDGQRPFDVFAEELGSAERFMKESQFLIFGNGKDQPPTGFMFEKQLMKGLYFNQSPSKDVALAMVSMRPTPLGPIMEKLLLSPEKYGAGRRFFIQTLEDRALSPDVQEKLVRENPPEGVYKIKGSDHCPFFSKPQSLHKFIVEIIQIP</sequence>
<proteinExistence type="predicted"/>
<evidence type="ECO:0000313" key="2">
    <source>
        <dbReference type="Proteomes" id="UP001164539"/>
    </source>
</evidence>